<accession>G0J760</accession>
<dbReference type="AlphaFoldDB" id="G0J760"/>
<dbReference type="eggNOG" id="COG4409">
    <property type="taxonomic scope" value="Bacteria"/>
</dbReference>
<dbReference type="GO" id="GO:0016740">
    <property type="term" value="F:transferase activity"/>
    <property type="evidence" value="ECO:0007669"/>
    <property type="project" value="UniProtKB-KW"/>
</dbReference>
<dbReference type="EMBL" id="CP002955">
    <property type="protein sequence ID" value="AEL27693.1"/>
    <property type="molecule type" value="Genomic_DNA"/>
</dbReference>
<feature type="domain" description="Sialidase" evidence="1">
    <location>
        <begin position="126"/>
        <end position="353"/>
    </location>
</feature>
<dbReference type="OrthoDB" id="840152at2"/>
<evidence type="ECO:0000259" key="1">
    <source>
        <dbReference type="Pfam" id="PF13088"/>
    </source>
</evidence>
<protein>
    <submittedName>
        <fullName evidence="2">Cycloinulo-oligosaccharide fructanotransferase</fullName>
    </submittedName>
</protein>
<name>G0J760_CYCMS</name>
<dbReference type="InterPro" id="IPR011040">
    <property type="entry name" value="Sialidase"/>
</dbReference>
<dbReference type="InterPro" id="IPR036278">
    <property type="entry name" value="Sialidase_sf"/>
</dbReference>
<reference evidence="3" key="1">
    <citation type="submission" date="2011-07" db="EMBL/GenBank/DDBJ databases">
        <title>The complete genome of Cyclobacterium marinum DSM 745.</title>
        <authorList>
            <person name="Lucas S."/>
            <person name="Han J."/>
            <person name="Lapidus A."/>
            <person name="Bruce D."/>
            <person name="Goodwin L."/>
            <person name="Pitluck S."/>
            <person name="Peters L."/>
            <person name="Kyrpides N."/>
            <person name="Mavromatis K."/>
            <person name="Ivanova N."/>
            <person name="Ovchinnikova G."/>
            <person name="Chertkov O."/>
            <person name="Detter J.C."/>
            <person name="Tapia R."/>
            <person name="Han C."/>
            <person name="Land M."/>
            <person name="Hauser L."/>
            <person name="Markowitz V."/>
            <person name="Cheng J.-F."/>
            <person name="Hugenholtz P."/>
            <person name="Woyke T."/>
            <person name="Wu D."/>
            <person name="Tindall B."/>
            <person name="Schuetze A."/>
            <person name="Brambilla E."/>
            <person name="Klenk H.-P."/>
            <person name="Eisen J.A."/>
        </authorList>
    </citation>
    <scope>NUCLEOTIDE SEQUENCE [LARGE SCALE GENOMIC DNA]</scope>
    <source>
        <strain evidence="3">ATCC 25205 / DSM 745 / LMG 13164 / NCIMB 1802</strain>
    </source>
</reference>
<dbReference type="Pfam" id="PF13088">
    <property type="entry name" value="BNR_2"/>
    <property type="match status" value="1"/>
</dbReference>
<dbReference type="PANTHER" id="PTHR43752">
    <property type="entry name" value="BNR/ASP-BOX REPEAT FAMILY PROTEIN"/>
    <property type="match status" value="1"/>
</dbReference>
<evidence type="ECO:0000313" key="2">
    <source>
        <dbReference type="EMBL" id="AEL27693.1"/>
    </source>
</evidence>
<evidence type="ECO:0000313" key="3">
    <source>
        <dbReference type="Proteomes" id="UP000001635"/>
    </source>
</evidence>
<proteinExistence type="predicted"/>
<dbReference type="Gene3D" id="2.120.10.10">
    <property type="match status" value="1"/>
</dbReference>
<organism evidence="2 3">
    <name type="scientific">Cyclobacterium marinum (strain ATCC 25205 / DSM 745 / LMG 13164 / NCIMB 1802)</name>
    <name type="common">Flectobacillus marinus</name>
    <dbReference type="NCBI Taxonomy" id="880070"/>
    <lineage>
        <taxon>Bacteria</taxon>
        <taxon>Pseudomonadati</taxon>
        <taxon>Bacteroidota</taxon>
        <taxon>Cytophagia</taxon>
        <taxon>Cytophagales</taxon>
        <taxon>Cyclobacteriaceae</taxon>
        <taxon>Cyclobacterium</taxon>
    </lineage>
</organism>
<keyword evidence="2" id="KW-0808">Transferase</keyword>
<dbReference type="STRING" id="880070.Cycma_3984"/>
<gene>
    <name evidence="2" type="ordered locus">Cycma_3984</name>
</gene>
<dbReference type="RefSeq" id="WP_014021978.1">
    <property type="nucleotide sequence ID" value="NC_015914.1"/>
</dbReference>
<dbReference type="KEGG" id="cmr:Cycma_3984"/>
<sequence length="391" mass="43268">MRVTVLLMAILVTIPIMAQENFPLWKPSEKLPELSAIPTIDDIKFSVIKPFEFDKDGYRFLHGVALIWHKYKLYASFGHNKNGENTVTEEANYRVSEDGGKTWGPLKNIGGGGKVAVSHGEFLSYKGQLWAFHGEYDGIMENLRMRAYLLDENTDTWVDKGIVAKDNFWPLTTPEKMDNGNWIISGFQVNEIGSGNNPPAVAISSGDDFTDWNVVVIPIETKNVWGESSILIDGPNIINIARWGEEAIALASKSADYGQTWSKVSPSNLPMSTSKPYSGRLSSGEYYLIGATYEGVKKSRKTLTIALSQPGELLFSKIFVIRHADFPEGIGESHPNAALAYPHAVEHEGKLYIGYSNNGGKVGRPEGEGRELWNNNSAEMAIIPIDQLTQP</sequence>
<dbReference type="Proteomes" id="UP000001635">
    <property type="component" value="Chromosome"/>
</dbReference>
<dbReference type="SUPFAM" id="SSF50939">
    <property type="entry name" value="Sialidases"/>
    <property type="match status" value="1"/>
</dbReference>
<dbReference type="HOGENOM" id="CLU_705391_0_0_10"/>
<dbReference type="CDD" id="cd15482">
    <property type="entry name" value="Sialidase_non-viral"/>
    <property type="match status" value="1"/>
</dbReference>
<dbReference type="PANTHER" id="PTHR43752:SF2">
    <property type="entry name" value="BNR_ASP-BOX REPEAT FAMILY PROTEIN"/>
    <property type="match status" value="1"/>
</dbReference>
<keyword evidence="3" id="KW-1185">Reference proteome</keyword>